<dbReference type="Proteomes" id="UP000265520">
    <property type="component" value="Unassembled WGS sequence"/>
</dbReference>
<dbReference type="EMBL" id="LXQA010001307">
    <property type="protein sequence ID" value="MCH80648.1"/>
    <property type="molecule type" value="Genomic_DNA"/>
</dbReference>
<comment type="caution">
    <text evidence="1">The sequence shown here is derived from an EMBL/GenBank/DDBJ whole genome shotgun (WGS) entry which is preliminary data.</text>
</comment>
<evidence type="ECO:0000313" key="1">
    <source>
        <dbReference type="EMBL" id="MCH80648.1"/>
    </source>
</evidence>
<organism evidence="1 2">
    <name type="scientific">Trifolium medium</name>
    <dbReference type="NCBI Taxonomy" id="97028"/>
    <lineage>
        <taxon>Eukaryota</taxon>
        <taxon>Viridiplantae</taxon>
        <taxon>Streptophyta</taxon>
        <taxon>Embryophyta</taxon>
        <taxon>Tracheophyta</taxon>
        <taxon>Spermatophyta</taxon>
        <taxon>Magnoliopsida</taxon>
        <taxon>eudicotyledons</taxon>
        <taxon>Gunneridae</taxon>
        <taxon>Pentapetalae</taxon>
        <taxon>rosids</taxon>
        <taxon>fabids</taxon>
        <taxon>Fabales</taxon>
        <taxon>Fabaceae</taxon>
        <taxon>Papilionoideae</taxon>
        <taxon>50 kb inversion clade</taxon>
        <taxon>NPAAA clade</taxon>
        <taxon>Hologalegina</taxon>
        <taxon>IRL clade</taxon>
        <taxon>Trifolieae</taxon>
        <taxon>Trifolium</taxon>
    </lineage>
</organism>
<gene>
    <name evidence="1" type="ORF">A2U01_0001419</name>
</gene>
<keyword evidence="2" id="KW-1185">Reference proteome</keyword>
<name>A0A392M0X9_9FABA</name>
<evidence type="ECO:0000313" key="2">
    <source>
        <dbReference type="Proteomes" id="UP000265520"/>
    </source>
</evidence>
<proteinExistence type="predicted"/>
<reference evidence="1 2" key="1">
    <citation type="journal article" date="2018" name="Front. Plant Sci.">
        <title>Red Clover (Trifolium pratense) and Zigzag Clover (T. medium) - A Picture of Genomic Similarities and Differences.</title>
        <authorList>
            <person name="Dluhosova J."/>
            <person name="Istvanek J."/>
            <person name="Nedelnik J."/>
            <person name="Repkova J."/>
        </authorList>
    </citation>
    <scope>NUCLEOTIDE SEQUENCE [LARGE SCALE GENOMIC DNA]</scope>
    <source>
        <strain evidence="2">cv. 10/8</strain>
        <tissue evidence="1">Leaf</tissue>
    </source>
</reference>
<accession>A0A392M0X9</accession>
<protein>
    <submittedName>
        <fullName evidence="1">Gag-pol polyprotein</fullName>
    </submittedName>
</protein>
<sequence length="153" mass="17594">QHSDFVLSNPCSDFVRLRGSELRFSYLGVPSRQTLNTTLQHLGKLVSGTMEIEGGYTNMPPMLNGSNYDYWKSRMEVFLKSIDSKTWKAVVRGWKHPVLKDTTELKSEDKWTKVEDELALENFKALNVLFNGVDNNMFKLIKQCTVAKDAWEI</sequence>
<feature type="non-terminal residue" evidence="1">
    <location>
        <position position="1"/>
    </location>
</feature>
<dbReference type="AlphaFoldDB" id="A0A392M0X9"/>